<accession>A0ABW0BS30</accession>
<evidence type="ECO:0000256" key="1">
    <source>
        <dbReference type="ARBA" id="ARBA00022603"/>
    </source>
</evidence>
<dbReference type="Pfam" id="PF01170">
    <property type="entry name" value="UPF0020"/>
    <property type="match status" value="1"/>
</dbReference>
<dbReference type="Gene3D" id="3.40.50.150">
    <property type="entry name" value="Vaccinia Virus protein VP39"/>
    <property type="match status" value="1"/>
</dbReference>
<feature type="domain" description="THUMP" evidence="4">
    <location>
        <begin position="75"/>
        <end position="158"/>
    </location>
</feature>
<dbReference type="InterPro" id="IPR054170">
    <property type="entry name" value="RlmL_1st"/>
</dbReference>
<dbReference type="Gene3D" id="3.30.2130.30">
    <property type="match status" value="1"/>
</dbReference>
<dbReference type="Proteomes" id="UP001596163">
    <property type="component" value="Unassembled WGS sequence"/>
</dbReference>
<dbReference type="SUPFAM" id="SSF53335">
    <property type="entry name" value="S-adenosyl-L-methionine-dependent methyltransferases"/>
    <property type="match status" value="1"/>
</dbReference>
<sequence length="386" mass="44091">MLDFNQKGKVFITCKDRSVMYLEQEVRELGFVPKEVTRTGIELIASMEDCMDLNLHLRTASHVLYEIKSFYLRGAEDIYRRFKAIPWEDYLDVDGYFSVNSVVENESVTTPLIVNVKVKDAIVDRFRELKGRRPDSGSDFIGMVFQVFWKETQASVYINTSGETLAKHGYRKIPGKAPMMEALAAATIYATEWNTRVPFINPMCGSGTLAIEAALMASKRYPGLYRTEYAFQHILGYDPQAFLAKKKKLESKVIHDPGVVIVASDISLQAISFAQENAAFAGVEHMIDFQVCDFAETEIPERPRGVIMFNPEYGERLGENDELEVTYKRMGDFMKQKCAGYRGYIFTGNLELAKKVGLKASRRIEFWNGTIDCRLLKYEMYEGKRE</sequence>
<protein>
    <submittedName>
        <fullName evidence="6">Class I SAM-dependent RNA methyltransferase</fullName>
    </submittedName>
</protein>
<evidence type="ECO:0000259" key="3">
    <source>
        <dbReference type="Pfam" id="PF01170"/>
    </source>
</evidence>
<dbReference type="GO" id="GO:0008168">
    <property type="term" value="F:methyltransferase activity"/>
    <property type="evidence" value="ECO:0007669"/>
    <property type="project" value="UniProtKB-KW"/>
</dbReference>
<gene>
    <name evidence="6" type="ORF">ACFPIK_02535</name>
</gene>
<evidence type="ECO:0000259" key="5">
    <source>
        <dbReference type="Pfam" id="PF22020"/>
    </source>
</evidence>
<dbReference type="EMBL" id="JBHSKS010000002">
    <property type="protein sequence ID" value="MFC5190629.1"/>
    <property type="molecule type" value="Genomic_DNA"/>
</dbReference>
<feature type="domain" description="RlmL ferredoxin-like" evidence="5">
    <location>
        <begin position="21"/>
        <end position="64"/>
    </location>
</feature>
<reference evidence="7" key="1">
    <citation type="journal article" date="2019" name="Int. J. Syst. Evol. Microbiol.">
        <title>The Global Catalogue of Microorganisms (GCM) 10K type strain sequencing project: providing services to taxonomists for standard genome sequencing and annotation.</title>
        <authorList>
            <consortium name="The Broad Institute Genomics Platform"/>
            <consortium name="The Broad Institute Genome Sequencing Center for Infectious Disease"/>
            <person name="Wu L."/>
            <person name="Ma J."/>
        </authorList>
    </citation>
    <scope>NUCLEOTIDE SEQUENCE [LARGE SCALE GENOMIC DNA]</scope>
    <source>
        <strain evidence="7">CGMCC 1.7030</strain>
    </source>
</reference>
<dbReference type="RefSeq" id="WP_377911896.1">
    <property type="nucleotide sequence ID" value="NZ_JBHSKS010000002.1"/>
</dbReference>
<evidence type="ECO:0000259" key="4">
    <source>
        <dbReference type="Pfam" id="PF02926"/>
    </source>
</evidence>
<keyword evidence="2" id="KW-0808">Transferase</keyword>
<dbReference type="CDD" id="cd11715">
    <property type="entry name" value="THUMP_AdoMetMT"/>
    <property type="match status" value="1"/>
</dbReference>
<dbReference type="GO" id="GO:0032259">
    <property type="term" value="P:methylation"/>
    <property type="evidence" value="ECO:0007669"/>
    <property type="project" value="UniProtKB-KW"/>
</dbReference>
<dbReference type="InterPro" id="IPR004114">
    <property type="entry name" value="THUMP_dom"/>
</dbReference>
<name>A0ABW0BS30_9BACT</name>
<dbReference type="PANTHER" id="PTHR47313:SF1">
    <property type="entry name" value="RIBOSOMAL RNA LARGE SUBUNIT METHYLTRANSFERASE K_L"/>
    <property type="match status" value="1"/>
</dbReference>
<evidence type="ECO:0000313" key="6">
    <source>
        <dbReference type="EMBL" id="MFC5190629.1"/>
    </source>
</evidence>
<organism evidence="6 7">
    <name type="scientific">Algoriphagus aquatilis</name>
    <dbReference type="NCBI Taxonomy" id="490186"/>
    <lineage>
        <taxon>Bacteria</taxon>
        <taxon>Pseudomonadati</taxon>
        <taxon>Bacteroidota</taxon>
        <taxon>Cytophagia</taxon>
        <taxon>Cytophagales</taxon>
        <taxon>Cyclobacteriaceae</taxon>
        <taxon>Algoriphagus</taxon>
    </lineage>
</organism>
<dbReference type="Pfam" id="PF02926">
    <property type="entry name" value="THUMP"/>
    <property type="match status" value="1"/>
</dbReference>
<dbReference type="Pfam" id="PF22020">
    <property type="entry name" value="RlmL_1st"/>
    <property type="match status" value="1"/>
</dbReference>
<evidence type="ECO:0000256" key="2">
    <source>
        <dbReference type="ARBA" id="ARBA00022679"/>
    </source>
</evidence>
<dbReference type="InterPro" id="IPR029063">
    <property type="entry name" value="SAM-dependent_MTases_sf"/>
</dbReference>
<proteinExistence type="predicted"/>
<comment type="caution">
    <text evidence="6">The sequence shown here is derived from an EMBL/GenBank/DDBJ whole genome shotgun (WGS) entry which is preliminary data.</text>
</comment>
<feature type="domain" description="Ribosomal RNA large subunit methyltransferase K/L-like methyltransferase" evidence="3">
    <location>
        <begin position="169"/>
        <end position="375"/>
    </location>
</feature>
<evidence type="ECO:0000313" key="7">
    <source>
        <dbReference type="Proteomes" id="UP001596163"/>
    </source>
</evidence>
<keyword evidence="1 6" id="KW-0489">Methyltransferase</keyword>
<keyword evidence="7" id="KW-1185">Reference proteome</keyword>
<dbReference type="PANTHER" id="PTHR47313">
    <property type="entry name" value="RIBOSOMAL RNA LARGE SUBUNIT METHYLTRANSFERASE K/L"/>
    <property type="match status" value="1"/>
</dbReference>
<dbReference type="InterPro" id="IPR000241">
    <property type="entry name" value="RlmKL-like_Mtase"/>
</dbReference>